<sequence>MRISERGWTRFDLFLFQFNPGSPATRRGLHDLWSDAFFFAGPGIAGDGIARKLQKYIRGASISCVKKRRGAMFSEANSVLRRAFGCNTHPSLPVVGVWRKPLFAPDWSGFDPCPAPAFAR</sequence>
<keyword evidence="2" id="KW-1185">Reference proteome</keyword>
<dbReference type="RefSeq" id="WP_379913312.1">
    <property type="nucleotide sequence ID" value="NZ_JBHUDD010000031.1"/>
</dbReference>
<dbReference type="EMBL" id="JBHUDD010000031">
    <property type="protein sequence ID" value="MFD1508560.1"/>
    <property type="molecule type" value="Genomic_DNA"/>
</dbReference>
<evidence type="ECO:0000313" key="1">
    <source>
        <dbReference type="EMBL" id="MFD1508560.1"/>
    </source>
</evidence>
<gene>
    <name evidence="1" type="ORF">ACFTOW_03975</name>
</gene>
<accession>A0ABW4EB62</accession>
<evidence type="ECO:0000313" key="2">
    <source>
        <dbReference type="Proteomes" id="UP001597186"/>
    </source>
</evidence>
<protein>
    <submittedName>
        <fullName evidence="1">Uncharacterized protein</fullName>
    </submittedName>
</protein>
<name>A0ABW4EB62_9RHOB</name>
<reference evidence="2" key="1">
    <citation type="journal article" date="2019" name="Int. J. Syst. Evol. Microbiol.">
        <title>The Global Catalogue of Microorganisms (GCM) 10K type strain sequencing project: providing services to taxonomists for standard genome sequencing and annotation.</title>
        <authorList>
            <consortium name="The Broad Institute Genomics Platform"/>
            <consortium name="The Broad Institute Genome Sequencing Center for Infectious Disease"/>
            <person name="Wu L."/>
            <person name="Ma J."/>
        </authorList>
    </citation>
    <scope>NUCLEOTIDE SEQUENCE [LARGE SCALE GENOMIC DNA]</scope>
    <source>
        <strain evidence="2">CGMCC 1.12477</strain>
    </source>
</reference>
<proteinExistence type="predicted"/>
<comment type="caution">
    <text evidence="1">The sequence shown here is derived from an EMBL/GenBank/DDBJ whole genome shotgun (WGS) entry which is preliminary data.</text>
</comment>
<organism evidence="1 2">
    <name type="scientific">Lacimonas salitolerans</name>
    <dbReference type="NCBI Taxonomy" id="1323750"/>
    <lineage>
        <taxon>Bacteria</taxon>
        <taxon>Pseudomonadati</taxon>
        <taxon>Pseudomonadota</taxon>
        <taxon>Alphaproteobacteria</taxon>
        <taxon>Rhodobacterales</taxon>
        <taxon>Paracoccaceae</taxon>
        <taxon>Lacimonas</taxon>
    </lineage>
</organism>
<dbReference type="Proteomes" id="UP001597186">
    <property type="component" value="Unassembled WGS sequence"/>
</dbReference>